<name>A0A1V6CE31_UNCT6</name>
<dbReference type="Gene3D" id="1.20.120.1490">
    <property type="match status" value="1"/>
</dbReference>
<evidence type="ECO:0000256" key="1">
    <source>
        <dbReference type="SAM" id="Phobius"/>
    </source>
</evidence>
<organism evidence="2">
    <name type="scientific">candidate division TA06 bacterium ADurb.Bin131</name>
    <dbReference type="NCBI Taxonomy" id="1852827"/>
    <lineage>
        <taxon>Bacteria</taxon>
        <taxon>Bacteria division TA06</taxon>
    </lineage>
</organism>
<dbReference type="InterPro" id="IPR018445">
    <property type="entry name" value="Put_Phosphate_transp_reg"/>
</dbReference>
<keyword evidence="1" id="KW-0472">Membrane</keyword>
<gene>
    <name evidence="2" type="ORF">BWX89_00132</name>
</gene>
<feature type="transmembrane region" description="Helical" evidence="1">
    <location>
        <begin position="6"/>
        <end position="24"/>
    </location>
</feature>
<dbReference type="AlphaFoldDB" id="A0A1V6CE31"/>
<dbReference type="Pfam" id="PF01865">
    <property type="entry name" value="PhoU_div"/>
    <property type="match status" value="1"/>
</dbReference>
<dbReference type="Proteomes" id="UP000485562">
    <property type="component" value="Unassembled WGS sequence"/>
</dbReference>
<proteinExistence type="predicted"/>
<keyword evidence="1" id="KW-0812">Transmembrane</keyword>
<dbReference type="EMBL" id="MWDQ01000022">
    <property type="protein sequence ID" value="OQB75189.1"/>
    <property type="molecule type" value="Genomic_DNA"/>
</dbReference>
<protein>
    <submittedName>
        <fullName evidence="2">Uncharacterized protein</fullName>
    </submittedName>
</protein>
<keyword evidence="1" id="KW-1133">Transmembrane helix</keyword>
<reference evidence="2" key="1">
    <citation type="submission" date="2017-02" db="EMBL/GenBank/DDBJ databases">
        <title>Delving into the versatile metabolic prowess of the omnipresent phylum Bacteroidetes.</title>
        <authorList>
            <person name="Nobu M.K."/>
            <person name="Mei R."/>
            <person name="Narihiro T."/>
            <person name="Kuroda K."/>
            <person name="Liu W.-T."/>
        </authorList>
    </citation>
    <scope>NUCLEOTIDE SEQUENCE</scope>
    <source>
        <strain evidence="2">ADurb.Bin131</strain>
    </source>
</reference>
<sequence>MDKVKGYFNFMVFILTIIVCVAYSQEMGMPGMQKMMKNVENNALIRMINELEITDEQMPGFISKFREMANLFRQQNENRNRLAEQLQKMVSGNSSDEKIQEKISEFEKYSDKMYEEFKKFRDDMKKVLTPQQQVRFLLIVDSIRNMLTDVQGIPTMPFKMMQGPQMQPLNQGFPMQPGNVNR</sequence>
<comment type="caution">
    <text evidence="2">The sequence shown here is derived from an EMBL/GenBank/DDBJ whole genome shotgun (WGS) entry which is preliminary data.</text>
</comment>
<evidence type="ECO:0000313" key="2">
    <source>
        <dbReference type="EMBL" id="OQB75189.1"/>
    </source>
</evidence>
<accession>A0A1V6CE31</accession>